<evidence type="ECO:0000313" key="2">
    <source>
        <dbReference type="EMBL" id="PIL34663.1"/>
    </source>
</evidence>
<protein>
    <submittedName>
        <fullName evidence="2">Uncharacterized protein</fullName>
    </submittedName>
</protein>
<proteinExistence type="predicted"/>
<dbReference type="Proteomes" id="UP000230002">
    <property type="component" value="Unassembled WGS sequence"/>
</dbReference>
<organism evidence="2 3">
    <name type="scientific">Ganoderma sinense ZZ0214-1</name>
    <dbReference type="NCBI Taxonomy" id="1077348"/>
    <lineage>
        <taxon>Eukaryota</taxon>
        <taxon>Fungi</taxon>
        <taxon>Dikarya</taxon>
        <taxon>Basidiomycota</taxon>
        <taxon>Agaricomycotina</taxon>
        <taxon>Agaricomycetes</taxon>
        <taxon>Polyporales</taxon>
        <taxon>Polyporaceae</taxon>
        <taxon>Ganoderma</taxon>
    </lineage>
</organism>
<keyword evidence="3" id="KW-1185">Reference proteome</keyword>
<feature type="region of interest" description="Disordered" evidence="1">
    <location>
        <begin position="215"/>
        <end position="240"/>
    </location>
</feature>
<name>A0A2G8SLQ3_9APHY</name>
<feature type="region of interest" description="Disordered" evidence="1">
    <location>
        <begin position="1"/>
        <end position="40"/>
    </location>
</feature>
<sequence>MASQSPPTTRNEPLKRKRSKEAMSSTTSVSQPVPEPIANPPVLCPIILPDIRRNPDEPYVDPPSPAATEIVEEPVELMNQDHVIAAKEAGIKVRDFAYQPTPKGRRDIRAPEHWGRPLDRLVIHDRYIRLKASSERFGHGTPGKLLWGLLSTGLVTKEEAEANWRRSVEWKAYNEYVNRPLGPYPVCLPRTFKKPTVAYRKRLLHDAFESDLGSKDVRPEEDIFMPPDEPGMDDGPAHLPEPERALRRLIRAPQSISYRTVYNNPSQPTTLPKPTKAQRAPSQSRAAKTTPSRPATPTPSSSTPAAGHNATVDSVHVDKRRRTSGPPAVPSVGVSGTPPATPPAGSSRAVGHTPSRSTSCSTGADDASRSGTPPAEEPPCHPLGRSLTRTRTLSRIPVQ</sequence>
<dbReference type="OrthoDB" id="3244491at2759"/>
<feature type="compositionally biased region" description="Low complexity" evidence="1">
    <location>
        <begin position="286"/>
        <end position="306"/>
    </location>
</feature>
<dbReference type="AlphaFoldDB" id="A0A2G8SLQ3"/>
<accession>A0A2G8SLQ3</accession>
<feature type="compositionally biased region" description="Polar residues" evidence="1">
    <location>
        <begin position="1"/>
        <end position="11"/>
    </location>
</feature>
<evidence type="ECO:0000256" key="1">
    <source>
        <dbReference type="SAM" id="MobiDB-lite"/>
    </source>
</evidence>
<feature type="compositionally biased region" description="Polar residues" evidence="1">
    <location>
        <begin position="257"/>
        <end position="272"/>
    </location>
</feature>
<feature type="compositionally biased region" description="Polar residues" evidence="1">
    <location>
        <begin position="22"/>
        <end position="31"/>
    </location>
</feature>
<gene>
    <name evidence="2" type="ORF">GSI_03443</name>
</gene>
<reference evidence="2 3" key="1">
    <citation type="journal article" date="2015" name="Sci. Rep.">
        <title>Chromosome-level genome map provides insights into diverse defense mechanisms in the medicinal fungus Ganoderma sinense.</title>
        <authorList>
            <person name="Zhu Y."/>
            <person name="Xu J."/>
            <person name="Sun C."/>
            <person name="Zhou S."/>
            <person name="Xu H."/>
            <person name="Nelson D.R."/>
            <person name="Qian J."/>
            <person name="Song J."/>
            <person name="Luo H."/>
            <person name="Xiang L."/>
            <person name="Li Y."/>
            <person name="Xu Z."/>
            <person name="Ji A."/>
            <person name="Wang L."/>
            <person name="Lu S."/>
            <person name="Hayward A."/>
            <person name="Sun W."/>
            <person name="Li X."/>
            <person name="Schwartz D.C."/>
            <person name="Wang Y."/>
            <person name="Chen S."/>
        </authorList>
    </citation>
    <scope>NUCLEOTIDE SEQUENCE [LARGE SCALE GENOMIC DNA]</scope>
    <source>
        <strain evidence="2 3">ZZ0214-1</strain>
    </source>
</reference>
<evidence type="ECO:0000313" key="3">
    <source>
        <dbReference type="Proteomes" id="UP000230002"/>
    </source>
</evidence>
<dbReference type="EMBL" id="AYKW01000005">
    <property type="protein sequence ID" value="PIL34663.1"/>
    <property type="molecule type" value="Genomic_DNA"/>
</dbReference>
<feature type="compositionally biased region" description="Low complexity" evidence="1">
    <location>
        <begin position="385"/>
        <end position="399"/>
    </location>
</feature>
<feature type="region of interest" description="Disordered" evidence="1">
    <location>
        <begin position="257"/>
        <end position="399"/>
    </location>
</feature>
<comment type="caution">
    <text evidence="2">The sequence shown here is derived from an EMBL/GenBank/DDBJ whole genome shotgun (WGS) entry which is preliminary data.</text>
</comment>